<dbReference type="CDD" id="cd00054">
    <property type="entry name" value="EGF_CA"/>
    <property type="match status" value="1"/>
</dbReference>
<keyword evidence="2" id="KW-0245">EGF-like domain</keyword>
<dbReference type="InterPro" id="IPR000742">
    <property type="entry name" value="EGF"/>
</dbReference>
<evidence type="ECO:0000256" key="4">
    <source>
        <dbReference type="SAM" id="SignalP"/>
    </source>
</evidence>
<evidence type="ECO:0000259" key="5">
    <source>
        <dbReference type="PROSITE" id="PS50025"/>
    </source>
</evidence>
<keyword evidence="3" id="KW-0472">Membrane</keyword>
<dbReference type="InterPro" id="IPR001791">
    <property type="entry name" value="Laminin_G"/>
</dbReference>
<feature type="domain" description="Laminin G" evidence="5">
    <location>
        <begin position="210"/>
        <end position="382"/>
    </location>
</feature>
<dbReference type="InterPro" id="IPR013320">
    <property type="entry name" value="ConA-like_dom_sf"/>
</dbReference>
<dbReference type="PROSITE" id="PS50025">
    <property type="entry name" value="LAM_G_DOMAIN"/>
    <property type="match status" value="2"/>
</dbReference>
<gene>
    <name evidence="8" type="primary">LOC101239222</name>
</gene>
<dbReference type="GeneID" id="101239222"/>
<proteinExistence type="predicted"/>
<dbReference type="Gene3D" id="2.60.120.200">
    <property type="match status" value="2"/>
</dbReference>
<dbReference type="PANTHER" id="PTHR15036">
    <property type="entry name" value="PIKACHURIN-LIKE PROTEIN"/>
    <property type="match status" value="1"/>
</dbReference>
<keyword evidence="7" id="KW-1185">Reference proteome</keyword>
<name>A0ABM4DK11_HYDVU</name>
<dbReference type="Proteomes" id="UP001652625">
    <property type="component" value="Chromosome 15"/>
</dbReference>
<dbReference type="SUPFAM" id="SSF49899">
    <property type="entry name" value="Concanavalin A-like lectins/glucanases"/>
    <property type="match status" value="2"/>
</dbReference>
<dbReference type="PROSITE" id="PS50026">
    <property type="entry name" value="EGF_3"/>
    <property type="match status" value="1"/>
</dbReference>
<dbReference type="InterPro" id="IPR050372">
    <property type="entry name" value="Neurexin-related_CASP"/>
</dbReference>
<reference evidence="8" key="1">
    <citation type="submission" date="2025-08" db="UniProtKB">
        <authorList>
            <consortium name="RefSeq"/>
        </authorList>
    </citation>
    <scope>IDENTIFICATION</scope>
</reference>
<evidence type="ECO:0000256" key="1">
    <source>
        <dbReference type="ARBA" id="ARBA00023157"/>
    </source>
</evidence>
<feature type="domain" description="EGF-like" evidence="6">
    <location>
        <begin position="384"/>
        <end position="422"/>
    </location>
</feature>
<dbReference type="Gene3D" id="2.60.120.1000">
    <property type="match status" value="1"/>
</dbReference>
<organism evidence="7 8">
    <name type="scientific">Hydra vulgaris</name>
    <name type="common">Hydra</name>
    <name type="synonym">Hydra attenuata</name>
    <dbReference type="NCBI Taxonomy" id="6087"/>
    <lineage>
        <taxon>Eukaryota</taxon>
        <taxon>Metazoa</taxon>
        <taxon>Cnidaria</taxon>
        <taxon>Hydrozoa</taxon>
        <taxon>Hydroidolina</taxon>
        <taxon>Anthoathecata</taxon>
        <taxon>Aplanulata</taxon>
        <taxon>Hydridae</taxon>
        <taxon>Hydra</taxon>
    </lineage>
</organism>
<keyword evidence="1" id="KW-1015">Disulfide bond</keyword>
<keyword evidence="4" id="KW-0732">Signal</keyword>
<dbReference type="InterPro" id="IPR036056">
    <property type="entry name" value="Fibrinogen-like_C"/>
</dbReference>
<protein>
    <submittedName>
        <fullName evidence="8">Contactin-associated protein-like 2</fullName>
    </submittedName>
</protein>
<evidence type="ECO:0000313" key="7">
    <source>
        <dbReference type="Proteomes" id="UP001652625"/>
    </source>
</evidence>
<dbReference type="SUPFAM" id="SSF56496">
    <property type="entry name" value="Fibrinogen C-terminal domain-like"/>
    <property type="match status" value="1"/>
</dbReference>
<dbReference type="RefSeq" id="XP_065674866.1">
    <property type="nucleotide sequence ID" value="XM_065818794.1"/>
</dbReference>
<sequence length="936" mass="106335">MNLGFMMTLLISYARCNDEMVIFDGTQYLTSSLVINPLYKTTNEISINFQTTQSSGLLFYASGSTGDFIAIELFHGNIRYVGNSDGFASETQLTIIHSGNFADGFYHQVNIEIGEFTKIYVYSYPFGNPNITVKQSGANDLRFDLDEVAYFMGMPLNEWRISRKELLTTRNFKGCLNTITFNKIELALYKYDTNLFPGTSFVGRLILGCNISAPNFLKSFTSIDESIEIKYPVNSKTLFLEMSLKTYVQTGIIMKYVSSNTYPSIYLYLNKKEFRLDGNLSSLFSFSLLHSDKSNDDGTWHLIQIEINDLYASLSVDANTMMLTFSKPIVFDLPERLSFGGSLTNIPGIIGCLKDVFISSSRTPITFFLNQSLSISYEEKMCAMKDLCFPNNPCKNGGQCFQNWNGQLCNCNFTGYSGKYCDIKDNIRYQPSCSSYFQIGYRHSGGYFVKPGSTLPFYVKCKMNLSEGKGITIIEPVFKEIFVFTGNTFDDNFFYHSISYKASKHQINNLIAASRECRQYVRYNCYASTLMNSKESYLPSTQLGVRWYSRKGALRNYWAGGKNNSFSCGCASNKTCIDSSLYCNCDVADNYMRFDDGFFTEKNELPISKIKISRLRTNHRSSVEIGPLECTGTVNEIEKFNKAPTTSIPDNNINATTFSTFFTYLTKQSTLHPKNTHDATLLVESTNIANTTSIPINKKESVIVINSKLLYVVVISIGAIATCATLLFIVKRCWFTSNYSKARPHVIQFYNEDTSLNKNRNNFQVNNDIQVTNDIKLTVDHIDVTQSSTRHCVPSYHQNVTKTSEGSEVDFLYEKDLVEYNESDEFERKYFPRKGILKIKKDFLLSHQNNDGSSNTNISNIIKPSHQQKSLSVKRQFDHCRRDSYCSSNETETSELMSSPFYKIPNNENKTVSFSIKNTEESVMILYGEECIQTLV</sequence>
<dbReference type="PANTHER" id="PTHR15036:SF85">
    <property type="entry name" value="SP2353, ISOFORM A"/>
    <property type="match status" value="1"/>
</dbReference>
<keyword evidence="3" id="KW-1133">Transmembrane helix</keyword>
<dbReference type="SMART" id="SM00282">
    <property type="entry name" value="LamG"/>
    <property type="match status" value="2"/>
</dbReference>
<evidence type="ECO:0000256" key="2">
    <source>
        <dbReference type="PROSITE-ProRule" id="PRU00076"/>
    </source>
</evidence>
<feature type="transmembrane region" description="Helical" evidence="3">
    <location>
        <begin position="709"/>
        <end position="730"/>
    </location>
</feature>
<feature type="domain" description="Laminin G" evidence="5">
    <location>
        <begin position="18"/>
        <end position="209"/>
    </location>
</feature>
<dbReference type="SUPFAM" id="SSF57196">
    <property type="entry name" value="EGF/Laminin"/>
    <property type="match status" value="1"/>
</dbReference>
<evidence type="ECO:0000313" key="8">
    <source>
        <dbReference type="RefSeq" id="XP_065674866.1"/>
    </source>
</evidence>
<comment type="caution">
    <text evidence="2">Lacks conserved residue(s) required for the propagation of feature annotation.</text>
</comment>
<keyword evidence="3" id="KW-0812">Transmembrane</keyword>
<dbReference type="CDD" id="cd00110">
    <property type="entry name" value="LamG"/>
    <property type="match status" value="2"/>
</dbReference>
<accession>A0ABM4DK11</accession>
<feature type="chain" id="PRO_5045900587" evidence="4">
    <location>
        <begin position="17"/>
        <end position="936"/>
    </location>
</feature>
<dbReference type="Gene3D" id="2.10.25.10">
    <property type="entry name" value="Laminin"/>
    <property type="match status" value="1"/>
</dbReference>
<evidence type="ECO:0000259" key="6">
    <source>
        <dbReference type="PROSITE" id="PS50026"/>
    </source>
</evidence>
<evidence type="ECO:0000256" key="3">
    <source>
        <dbReference type="SAM" id="Phobius"/>
    </source>
</evidence>
<feature type="signal peptide" evidence="4">
    <location>
        <begin position="1"/>
        <end position="16"/>
    </location>
</feature>
<dbReference type="Pfam" id="PF02210">
    <property type="entry name" value="Laminin_G_2"/>
    <property type="match status" value="2"/>
</dbReference>